<dbReference type="InterPro" id="IPR017853">
    <property type="entry name" value="GH"/>
</dbReference>
<dbReference type="PANTHER" id="PTHR30480:SF13">
    <property type="entry name" value="BETA-HEXOSAMINIDASE"/>
    <property type="match status" value="1"/>
</dbReference>
<evidence type="ECO:0000313" key="9">
    <source>
        <dbReference type="EMBL" id="RHB36896.1"/>
    </source>
</evidence>
<dbReference type="RefSeq" id="WP_122200981.1">
    <property type="nucleotide sequence ID" value="NZ_CABJFV010000003.1"/>
</dbReference>
<dbReference type="EMBL" id="QSGO01000003">
    <property type="protein sequence ID" value="RHB36896.1"/>
    <property type="molecule type" value="Genomic_DNA"/>
</dbReference>
<dbReference type="Gene3D" id="3.20.20.300">
    <property type="entry name" value="Glycoside hydrolase, family 3, N-terminal domain"/>
    <property type="match status" value="1"/>
</dbReference>
<dbReference type="SUPFAM" id="SSF51445">
    <property type="entry name" value="(Trans)glycosidases"/>
    <property type="match status" value="1"/>
</dbReference>
<evidence type="ECO:0000256" key="2">
    <source>
        <dbReference type="ARBA" id="ARBA00005336"/>
    </source>
</evidence>
<dbReference type="Gene3D" id="3.40.710.10">
    <property type="entry name" value="DD-peptidase/beta-lactamase superfamily"/>
    <property type="match status" value="1"/>
</dbReference>
<evidence type="ECO:0000259" key="7">
    <source>
        <dbReference type="Pfam" id="PF00144"/>
    </source>
</evidence>
<name>A0A413VTE9_9BACE</name>
<dbReference type="GO" id="GO:0004563">
    <property type="term" value="F:beta-N-acetylhexosaminidase activity"/>
    <property type="evidence" value="ECO:0007669"/>
    <property type="project" value="UniProtKB-EC"/>
</dbReference>
<reference evidence="9 10" key="1">
    <citation type="submission" date="2018-08" db="EMBL/GenBank/DDBJ databases">
        <title>A genome reference for cultivated species of the human gut microbiota.</title>
        <authorList>
            <person name="Zou Y."/>
            <person name="Xue W."/>
            <person name="Luo G."/>
        </authorList>
    </citation>
    <scope>NUCLEOTIDE SEQUENCE [LARGE SCALE GENOMIC DNA]</scope>
    <source>
        <strain evidence="9 10">AM40-30BH</strain>
    </source>
</reference>
<proteinExistence type="inferred from homology"/>
<sequence length="1004" mass="111691">MRKMICILVVWLVAVAPLMAQQVPCLLPRQEDDACREWVDKMLSGMSLKEKVGQTFVYTLSPEWSKKNEKLVRQLAKKYKVGGLLFSGGEADGQARLTNLAQQETEIPLMITFDGEWGLAMRLQDTPLFPKNAALGCITNNSLIEEYGHEVARELRELGVHVNFAPDADVNTNPENPVINIRSFGGDPKAVAERVLAYARGLESGGILSVSKHFPGHGDTDIDSHKALPTVYYNRARLDSIELLPFREVIRAGLGGIMVGHLRVPELEPDRLTAASLSRSVVTDVLKGELGFRGLVFTDALAMKAVSGERDVTAKALRAGNDMVLVGRDIEQALETVMAAIDRGDLSVDEVEAKCRKILTYKYLLGLDQENRISADGLNGRIHTVEAQALAGKLRFAGVTVLRNNFSTIPLPADQSTAILCVGREKSDQPFIDRFVQYTSPVECFRITKDMTEEEWYRITNDLKRFRRVVISVTMEKEELAACAPLLNTLDLQVPVTCVFFTSYRAMYPIRTMLERTATVVLAHSSEEDLQRYVADVCFAKAPAGGRLSMRIGHLFAIGEGSDIVPGMKPVVQPEDCGMKGYRLHRVDSLVNAGLAAGAFPGCQVVVMKDGIPVYNRCFGSHSDTDKTAVRPTDLFDLASLTKTTATLLAVMKLYDQGKLKLTDKASAWLPWLRSSNKKNITIRDLLLHESGLLPYIRFYREAIDENTVTGPFTQGFVDEWHHTRIGEYTYACSDFKFKKGLISPKQTPTHTLHMAEGMWLNKAFKSTVLQSIARSEMGQKRYVYSDVGFVVLQQVVEAITKQPMNEFLNKEFYRPMGLERTLFTPLTHYDRSEVMPTAANDYLRRQDLCGYVQDETAACLGGIAGNAGLFSTAGEVAAVYQMLLNDGEWKGHRYLDGATVRLFTTYTSVLSHRGLGFDKPNYRDVKASSCAPGTPARVYGHTGSTGTCVWVDPEERLIYVFLSNRVCPDQWNAKLNNMKIRQNIQQAIYDSLPDTKGLSGDNE</sequence>
<keyword evidence="4" id="KW-0378">Hydrolase</keyword>
<comment type="catalytic activity">
    <reaction evidence="1">
        <text>Hydrolysis of terminal non-reducing N-acetyl-D-hexosamine residues in N-acetyl-beta-D-hexosaminides.</text>
        <dbReference type="EC" id="3.2.1.52"/>
    </reaction>
</comment>
<evidence type="ECO:0000256" key="6">
    <source>
        <dbReference type="SAM" id="SignalP"/>
    </source>
</evidence>
<feature type="domain" description="Glycoside hydrolase family 3 N-terminal" evidence="8">
    <location>
        <begin position="48"/>
        <end position="360"/>
    </location>
</feature>
<comment type="similarity">
    <text evidence="2">Belongs to the glycosyl hydrolase 3 family.</text>
</comment>
<feature type="chain" id="PRO_5019371646" description="beta-N-acetylhexosaminidase" evidence="6">
    <location>
        <begin position="21"/>
        <end position="1004"/>
    </location>
</feature>
<organism evidence="9 10">
    <name type="scientific">Bacteroides nordii</name>
    <dbReference type="NCBI Taxonomy" id="291645"/>
    <lineage>
        <taxon>Bacteria</taxon>
        <taxon>Pseudomonadati</taxon>
        <taxon>Bacteroidota</taxon>
        <taxon>Bacteroidia</taxon>
        <taxon>Bacteroidales</taxon>
        <taxon>Bacteroidaceae</taxon>
        <taxon>Bacteroides</taxon>
    </lineage>
</organism>
<accession>A0A413VTE9</accession>
<dbReference type="GO" id="GO:0009254">
    <property type="term" value="P:peptidoglycan turnover"/>
    <property type="evidence" value="ECO:0007669"/>
    <property type="project" value="TreeGrafter"/>
</dbReference>
<dbReference type="PROSITE" id="PS00775">
    <property type="entry name" value="GLYCOSYL_HYDROL_F3"/>
    <property type="match status" value="1"/>
</dbReference>
<gene>
    <name evidence="9" type="ORF">DW888_04860</name>
</gene>
<dbReference type="InterPro" id="IPR012338">
    <property type="entry name" value="Beta-lactam/transpept-like"/>
</dbReference>
<evidence type="ECO:0000256" key="1">
    <source>
        <dbReference type="ARBA" id="ARBA00001231"/>
    </source>
</evidence>
<dbReference type="GO" id="GO:0005975">
    <property type="term" value="P:carbohydrate metabolic process"/>
    <property type="evidence" value="ECO:0007669"/>
    <property type="project" value="InterPro"/>
</dbReference>
<protein>
    <recommendedName>
        <fullName evidence="3">beta-N-acetylhexosaminidase</fullName>
        <ecNumber evidence="3">3.2.1.52</ecNumber>
    </recommendedName>
</protein>
<dbReference type="InterPro" id="IPR001764">
    <property type="entry name" value="Glyco_hydro_3_N"/>
</dbReference>
<comment type="caution">
    <text evidence="9">The sequence shown here is derived from an EMBL/GenBank/DDBJ whole genome shotgun (WGS) entry which is preliminary data.</text>
</comment>
<dbReference type="PANTHER" id="PTHR30480">
    <property type="entry name" value="BETA-HEXOSAMINIDASE-RELATED"/>
    <property type="match status" value="1"/>
</dbReference>
<dbReference type="InterPro" id="IPR050226">
    <property type="entry name" value="NagZ_Beta-hexosaminidase"/>
</dbReference>
<dbReference type="InterPro" id="IPR001466">
    <property type="entry name" value="Beta-lactam-related"/>
</dbReference>
<evidence type="ECO:0000256" key="4">
    <source>
        <dbReference type="ARBA" id="ARBA00022801"/>
    </source>
</evidence>
<dbReference type="AlphaFoldDB" id="A0A413VTE9"/>
<dbReference type="Pfam" id="PF00933">
    <property type="entry name" value="Glyco_hydro_3"/>
    <property type="match status" value="1"/>
</dbReference>
<dbReference type="PRINTS" id="PR00133">
    <property type="entry name" value="GLHYDRLASE3"/>
</dbReference>
<keyword evidence="5" id="KW-0326">Glycosidase</keyword>
<feature type="domain" description="Beta-lactamase-related" evidence="7">
    <location>
        <begin position="587"/>
        <end position="968"/>
    </location>
</feature>
<keyword evidence="6" id="KW-0732">Signal</keyword>
<dbReference type="Pfam" id="PF00144">
    <property type="entry name" value="Beta-lactamase"/>
    <property type="match status" value="1"/>
</dbReference>
<dbReference type="SUPFAM" id="SSF56601">
    <property type="entry name" value="beta-lactamase/transpeptidase-like"/>
    <property type="match status" value="1"/>
</dbReference>
<evidence type="ECO:0000259" key="8">
    <source>
        <dbReference type="Pfam" id="PF00933"/>
    </source>
</evidence>
<evidence type="ECO:0000256" key="5">
    <source>
        <dbReference type="ARBA" id="ARBA00023295"/>
    </source>
</evidence>
<dbReference type="EC" id="3.2.1.52" evidence="3"/>
<evidence type="ECO:0000256" key="3">
    <source>
        <dbReference type="ARBA" id="ARBA00012663"/>
    </source>
</evidence>
<dbReference type="InterPro" id="IPR019800">
    <property type="entry name" value="Glyco_hydro_3_AS"/>
</dbReference>
<feature type="signal peptide" evidence="6">
    <location>
        <begin position="1"/>
        <end position="20"/>
    </location>
</feature>
<dbReference type="Proteomes" id="UP000284379">
    <property type="component" value="Unassembled WGS sequence"/>
</dbReference>
<evidence type="ECO:0000313" key="10">
    <source>
        <dbReference type="Proteomes" id="UP000284379"/>
    </source>
</evidence>
<dbReference type="InterPro" id="IPR036962">
    <property type="entry name" value="Glyco_hydro_3_N_sf"/>
</dbReference>